<accession>A0A914DMH0</accession>
<sequence>MASEASCNCYGGHLATVDNAFENMFVNKQLKSFNFPDAWLGLVRLYNESDSSNYTWSWTEGRQIGYDAWAVGEPKRNNVGYFSNGKWNTFWYFNTYSYNGVTIKNYVCQIPNDGLHCPRTNGTNYWTYYSSINSCYQYNRKSDTFDDVYENCDQLLSIHSQEESDILLNYITASGLSSYSCSVWVGVMDPYKNGSWQWADGSPLNYTNWAPGEPRNVAPCAQIGGADTGVWQSSCDSIGCTSGDCFEGVTLCAGCPATNTAPPTSVPMTTSAMETCDPNVCNCYCQQHECRSGSCDLYYSGVADNPCACDTCLDPSMF</sequence>
<dbReference type="SMART" id="SM00034">
    <property type="entry name" value="CLECT"/>
    <property type="match status" value="2"/>
</dbReference>
<evidence type="ECO:0000313" key="2">
    <source>
        <dbReference type="Proteomes" id="UP000887540"/>
    </source>
</evidence>
<dbReference type="InterPro" id="IPR016187">
    <property type="entry name" value="CTDL_fold"/>
</dbReference>
<organism evidence="2 3">
    <name type="scientific">Acrobeloides nanus</name>
    <dbReference type="NCBI Taxonomy" id="290746"/>
    <lineage>
        <taxon>Eukaryota</taxon>
        <taxon>Metazoa</taxon>
        <taxon>Ecdysozoa</taxon>
        <taxon>Nematoda</taxon>
        <taxon>Chromadorea</taxon>
        <taxon>Rhabditida</taxon>
        <taxon>Tylenchina</taxon>
        <taxon>Cephalobomorpha</taxon>
        <taxon>Cephaloboidea</taxon>
        <taxon>Cephalobidae</taxon>
        <taxon>Acrobeloides</taxon>
    </lineage>
</organism>
<keyword evidence="2" id="KW-1185">Reference proteome</keyword>
<dbReference type="Proteomes" id="UP000887540">
    <property type="component" value="Unplaced"/>
</dbReference>
<reference evidence="3" key="1">
    <citation type="submission" date="2022-11" db="UniProtKB">
        <authorList>
            <consortium name="WormBaseParasite"/>
        </authorList>
    </citation>
    <scope>IDENTIFICATION</scope>
</reference>
<dbReference type="WBParaSite" id="ACRNAN_scaffold2909.g13348.t1">
    <property type="protein sequence ID" value="ACRNAN_scaffold2909.g13348.t1"/>
    <property type="gene ID" value="ACRNAN_scaffold2909.g13348"/>
</dbReference>
<dbReference type="InterPro" id="IPR050111">
    <property type="entry name" value="C-type_lectin/snaclec_domain"/>
</dbReference>
<name>A0A914DMH0_9BILA</name>
<dbReference type="PANTHER" id="PTHR22803">
    <property type="entry name" value="MANNOSE, PHOSPHOLIPASE, LECTIN RECEPTOR RELATED"/>
    <property type="match status" value="1"/>
</dbReference>
<dbReference type="PROSITE" id="PS50041">
    <property type="entry name" value="C_TYPE_LECTIN_2"/>
    <property type="match status" value="2"/>
</dbReference>
<dbReference type="Gene3D" id="3.10.100.10">
    <property type="entry name" value="Mannose-Binding Protein A, subunit A"/>
    <property type="match status" value="2"/>
</dbReference>
<evidence type="ECO:0000313" key="3">
    <source>
        <dbReference type="WBParaSite" id="ACRNAN_scaffold2909.g13348.t1"/>
    </source>
</evidence>
<dbReference type="CDD" id="cd00037">
    <property type="entry name" value="CLECT"/>
    <property type="match status" value="2"/>
</dbReference>
<proteinExistence type="predicted"/>
<dbReference type="InterPro" id="IPR016186">
    <property type="entry name" value="C-type_lectin-like/link_sf"/>
</dbReference>
<dbReference type="Pfam" id="PF00059">
    <property type="entry name" value="Lectin_C"/>
    <property type="match status" value="2"/>
</dbReference>
<feature type="domain" description="C-type lectin" evidence="1">
    <location>
        <begin position="1"/>
        <end position="88"/>
    </location>
</feature>
<dbReference type="SUPFAM" id="SSF56436">
    <property type="entry name" value="C-type lectin-like"/>
    <property type="match status" value="2"/>
</dbReference>
<feature type="domain" description="C-type lectin" evidence="1">
    <location>
        <begin position="131"/>
        <end position="233"/>
    </location>
</feature>
<dbReference type="AlphaFoldDB" id="A0A914DMH0"/>
<dbReference type="InterPro" id="IPR001304">
    <property type="entry name" value="C-type_lectin-like"/>
</dbReference>
<protein>
    <submittedName>
        <fullName evidence="3">C-type lectin domain-containing protein</fullName>
    </submittedName>
</protein>
<evidence type="ECO:0000259" key="1">
    <source>
        <dbReference type="PROSITE" id="PS50041"/>
    </source>
</evidence>